<proteinExistence type="inferred from homology"/>
<gene>
    <name evidence="8" type="ordered locus">BN6_56690</name>
</gene>
<evidence type="ECO:0000256" key="2">
    <source>
        <dbReference type="ARBA" id="ARBA00022605"/>
    </source>
</evidence>
<dbReference type="GO" id="GO:0009085">
    <property type="term" value="P:lysine biosynthetic process"/>
    <property type="evidence" value="ECO:0007669"/>
    <property type="project" value="UniProtKB-KW"/>
</dbReference>
<dbReference type="GO" id="GO:0016811">
    <property type="term" value="F:hydrolase activity, acting on carbon-nitrogen (but not peptide) bonds, in linear amides"/>
    <property type="evidence" value="ECO:0007669"/>
    <property type="project" value="InterPro"/>
</dbReference>
<reference evidence="8 9" key="1">
    <citation type="journal article" date="2012" name="BMC Genomics">
        <title>Complete genome sequence of Saccharothrix espanaensis DSM 44229T and comparison to the other completely sequenced Pseudonocardiaceae.</title>
        <authorList>
            <person name="Strobel T."/>
            <person name="Al-Dilaimi A."/>
            <person name="Blom J."/>
            <person name="Gessner A."/>
            <person name="Kalinowski J."/>
            <person name="Luzhetska M."/>
            <person name="Puhler A."/>
            <person name="Szczepanowski R."/>
            <person name="Bechthold A."/>
            <person name="Ruckert C."/>
        </authorList>
    </citation>
    <scope>NUCLEOTIDE SEQUENCE [LARGE SCALE GENOMIC DNA]</scope>
    <source>
        <strain evidence="9">ATCC 51144 / DSM 44229 / JCM 9112 / NBRC 15066 / NRRL 15764</strain>
    </source>
</reference>
<dbReference type="InterPro" id="IPR010175">
    <property type="entry name" value="LysK"/>
</dbReference>
<dbReference type="EMBL" id="HE804045">
    <property type="protein sequence ID" value="CCH32928.1"/>
    <property type="molecule type" value="Genomic_DNA"/>
</dbReference>
<evidence type="ECO:0000256" key="1">
    <source>
        <dbReference type="ARBA" id="ARBA00022490"/>
    </source>
</evidence>
<sequence length="357" mass="37436">MPAERNGPVLDDAYAAALLRSLLEIPSPSYAEAALAGHLLSVLRELGFAARLDEVGNVIGELDRGPGPTVMLLGHLDTVPGTRPVRLTGGRLYGRGAVDAKGPLAAMVCAAVRATAAAGRIVLAAVVEEETPGSRGAVQIRKHHPPPDALIVGEPSGWSDVVLGYKGKLDLRYRVETPPTHPSNPEPKAGELAALAWTVLLELLGPEAGHGTFGHPGATLVSFVGDLTAATAEFSVRTPPDFDVERCVHALRERVGAGELSVVNAVAACRVRRTDPVVRALSAAIRGLGGRAGAKVKTATSDMNTLAEVWDIPMATYGPGDSRLDHHDDEHLELAEFFRGIEVLTAAVTDLSRSDAV</sequence>
<accession>K0K8D0</accession>
<dbReference type="KEGG" id="sesp:BN6_56690"/>
<keyword evidence="2" id="KW-0028">Amino-acid biosynthesis</keyword>
<organism evidence="8 9">
    <name type="scientific">Saccharothrix espanaensis (strain ATCC 51144 / DSM 44229 / JCM 9112 / NBRC 15066 / NRRL 15764)</name>
    <dbReference type="NCBI Taxonomy" id="1179773"/>
    <lineage>
        <taxon>Bacteria</taxon>
        <taxon>Bacillati</taxon>
        <taxon>Actinomycetota</taxon>
        <taxon>Actinomycetes</taxon>
        <taxon>Pseudonocardiales</taxon>
        <taxon>Pseudonocardiaceae</taxon>
        <taxon>Saccharothrix</taxon>
    </lineage>
</organism>
<dbReference type="HOGENOM" id="CLU_021802_2_0_11"/>
<dbReference type="BioCyc" id="SESP1179773:BN6_RS27320-MONOMER"/>
<dbReference type="GO" id="GO:0050897">
    <property type="term" value="F:cobalt ion binding"/>
    <property type="evidence" value="ECO:0007669"/>
    <property type="project" value="InterPro"/>
</dbReference>
<keyword evidence="3" id="KW-0479">Metal-binding</keyword>
<dbReference type="GO" id="GO:0008270">
    <property type="term" value="F:zinc ion binding"/>
    <property type="evidence" value="ECO:0007669"/>
    <property type="project" value="InterPro"/>
</dbReference>
<dbReference type="Proteomes" id="UP000006281">
    <property type="component" value="Chromosome"/>
</dbReference>
<evidence type="ECO:0000256" key="4">
    <source>
        <dbReference type="ARBA" id="ARBA00022801"/>
    </source>
</evidence>
<keyword evidence="9" id="KW-1185">Reference proteome</keyword>
<dbReference type="InterPro" id="IPR002933">
    <property type="entry name" value="Peptidase_M20"/>
</dbReference>
<evidence type="ECO:0000256" key="7">
    <source>
        <dbReference type="ARBA" id="ARBA00023285"/>
    </source>
</evidence>
<dbReference type="InterPro" id="IPR050072">
    <property type="entry name" value="Peptidase_M20A"/>
</dbReference>
<evidence type="ECO:0000256" key="5">
    <source>
        <dbReference type="ARBA" id="ARBA00022833"/>
    </source>
</evidence>
<evidence type="ECO:0000313" key="8">
    <source>
        <dbReference type="EMBL" id="CCH32928.1"/>
    </source>
</evidence>
<dbReference type="Pfam" id="PF01546">
    <property type="entry name" value="Peptidase_M20"/>
    <property type="match status" value="1"/>
</dbReference>
<dbReference type="PANTHER" id="PTHR43808:SF28">
    <property type="entry name" value="[LYSW]-LYSINE_[LYSW]-ORNITHINE HYDROLASE"/>
    <property type="match status" value="1"/>
</dbReference>
<dbReference type="eggNOG" id="COG0624">
    <property type="taxonomic scope" value="Bacteria"/>
</dbReference>
<evidence type="ECO:0000313" key="9">
    <source>
        <dbReference type="Proteomes" id="UP000006281"/>
    </source>
</evidence>
<evidence type="ECO:0000256" key="6">
    <source>
        <dbReference type="ARBA" id="ARBA00023154"/>
    </source>
</evidence>
<dbReference type="Gene3D" id="3.40.630.10">
    <property type="entry name" value="Zn peptidases"/>
    <property type="match status" value="2"/>
</dbReference>
<dbReference type="RefSeq" id="WP_015103040.1">
    <property type="nucleotide sequence ID" value="NC_019673.1"/>
</dbReference>
<keyword evidence="1" id="KW-0963">Cytoplasm</keyword>
<keyword evidence="7" id="KW-0170">Cobalt</keyword>
<dbReference type="PATRIC" id="fig|1179773.3.peg.5709"/>
<name>K0K8D0_SACES</name>
<dbReference type="STRING" id="1179773.BN6_56690"/>
<evidence type="ECO:0000256" key="3">
    <source>
        <dbReference type="ARBA" id="ARBA00022723"/>
    </source>
</evidence>
<dbReference type="SUPFAM" id="SSF53187">
    <property type="entry name" value="Zn-dependent exopeptidases"/>
    <property type="match status" value="1"/>
</dbReference>
<dbReference type="AlphaFoldDB" id="K0K8D0"/>
<dbReference type="HAMAP" id="MF_01120">
    <property type="entry name" value="LysK"/>
    <property type="match status" value="1"/>
</dbReference>
<dbReference type="PROSITE" id="PS00758">
    <property type="entry name" value="ARGE_DAPE_CPG2_1"/>
    <property type="match status" value="1"/>
</dbReference>
<keyword evidence="4" id="KW-0378">Hydrolase</keyword>
<keyword evidence="6" id="KW-0457">Lysine biosynthesis</keyword>
<dbReference type="InterPro" id="IPR001261">
    <property type="entry name" value="ArgE/DapE_CS"/>
</dbReference>
<keyword evidence="5" id="KW-0862">Zinc</keyword>
<protein>
    <submittedName>
        <fullName evidence="8">N-acetyl-ornithine/N-acetyl-lysine deacetylase</fullName>
    </submittedName>
</protein>
<dbReference type="NCBIfam" id="TIGR01902">
    <property type="entry name" value="dapE-lys-deAc"/>
    <property type="match status" value="1"/>
</dbReference>
<dbReference type="PANTHER" id="PTHR43808">
    <property type="entry name" value="ACETYLORNITHINE DEACETYLASE"/>
    <property type="match status" value="1"/>
</dbReference>